<feature type="binding site" evidence="11">
    <location>
        <position position="80"/>
    </location>
    <ligand>
        <name>Ca(2+)</name>
        <dbReference type="ChEBI" id="CHEBI:29108"/>
        <label>1</label>
    </ligand>
</feature>
<evidence type="ECO:0000256" key="2">
    <source>
        <dbReference type="ARBA" id="ARBA00006873"/>
    </source>
</evidence>
<feature type="disulfide bond" evidence="13">
    <location>
        <begin position="72"/>
        <end position="77"/>
    </location>
</feature>
<comment type="similarity">
    <text evidence="14">Belongs to the peroxidase family. Classical plant (class III) peroxidase subfamily.</text>
</comment>
<dbReference type="PRINTS" id="PR00461">
    <property type="entry name" value="PLPEROXIDASE"/>
</dbReference>
<feature type="disulfide bond" evidence="13">
    <location>
        <begin position="205"/>
        <end position="230"/>
    </location>
</feature>
<proteinExistence type="inferred from homology"/>
<comment type="caution">
    <text evidence="16">The sequence shown here is derived from an EMBL/GenBank/DDBJ whole genome shotgun (WGS) entry which is preliminary data.</text>
</comment>
<protein>
    <recommendedName>
        <fullName evidence="14">Peroxidase</fullName>
        <ecNumber evidence="14">1.11.1.7</ecNumber>
    </recommendedName>
</protein>
<evidence type="ECO:0000256" key="3">
    <source>
        <dbReference type="ARBA" id="ARBA00022559"/>
    </source>
</evidence>
<dbReference type="GO" id="GO:0005576">
    <property type="term" value="C:extracellular region"/>
    <property type="evidence" value="ECO:0007669"/>
    <property type="project" value="UniProtKB-SubCell"/>
</dbReference>
<evidence type="ECO:0000313" key="17">
    <source>
        <dbReference type="Proteomes" id="UP000822688"/>
    </source>
</evidence>
<reference evidence="16" key="1">
    <citation type="submission" date="2020-06" db="EMBL/GenBank/DDBJ databases">
        <title>WGS assembly of Ceratodon purpureus strain R40.</title>
        <authorList>
            <person name="Carey S.B."/>
            <person name="Jenkins J."/>
            <person name="Shu S."/>
            <person name="Lovell J.T."/>
            <person name="Sreedasyam A."/>
            <person name="Maumus F."/>
            <person name="Tiley G.P."/>
            <person name="Fernandez-Pozo N."/>
            <person name="Barry K."/>
            <person name="Chen C."/>
            <person name="Wang M."/>
            <person name="Lipzen A."/>
            <person name="Daum C."/>
            <person name="Saski C.A."/>
            <person name="Payton A.C."/>
            <person name="Mcbreen J.C."/>
            <person name="Conrad R.E."/>
            <person name="Kollar L.M."/>
            <person name="Olsson S."/>
            <person name="Huttunen S."/>
            <person name="Landis J.B."/>
            <person name="Wickett N.J."/>
            <person name="Johnson M.G."/>
            <person name="Rensing S.A."/>
            <person name="Grimwood J."/>
            <person name="Schmutz J."/>
            <person name="Mcdaniel S.F."/>
        </authorList>
    </citation>
    <scope>NUCLEOTIDE SEQUENCE</scope>
    <source>
        <strain evidence="16">R40</strain>
    </source>
</reference>
<dbReference type="EC" id="1.11.1.7" evidence="14"/>
<keyword evidence="5 11" id="KW-0479">Metal-binding</keyword>
<dbReference type="PRINTS" id="PR00458">
    <property type="entry name" value="PEROXIDASE"/>
</dbReference>
<feature type="binding site" evidence="11">
    <location>
        <position position="252"/>
    </location>
    <ligand>
        <name>Ca(2+)</name>
        <dbReference type="ChEBI" id="CHEBI:29108"/>
        <label>2</label>
    </ligand>
</feature>
<feature type="binding site" evidence="11">
    <location>
        <position position="78"/>
    </location>
    <ligand>
        <name>Ca(2+)</name>
        <dbReference type="ChEBI" id="CHEBI:29108"/>
        <label>1</label>
    </ligand>
</feature>
<dbReference type="Gene3D" id="1.10.420.10">
    <property type="entry name" value="Peroxidase, domain 2"/>
    <property type="match status" value="1"/>
</dbReference>
<feature type="active site" description="Proton acceptor" evidence="9">
    <location>
        <position position="70"/>
    </location>
</feature>
<evidence type="ECO:0000256" key="6">
    <source>
        <dbReference type="ARBA" id="ARBA00023002"/>
    </source>
</evidence>
<dbReference type="GO" id="GO:0140825">
    <property type="term" value="F:lactoperoxidase activity"/>
    <property type="evidence" value="ECO:0007669"/>
    <property type="project" value="UniProtKB-EC"/>
</dbReference>
<dbReference type="InterPro" id="IPR002016">
    <property type="entry name" value="Haem_peroxidase"/>
</dbReference>
<dbReference type="PANTHER" id="PTHR31388:SF5">
    <property type="entry name" value="PEROXIDASE"/>
    <property type="match status" value="1"/>
</dbReference>
<dbReference type="FunFam" id="1.10.520.10:FF:000009">
    <property type="entry name" value="Peroxidase"/>
    <property type="match status" value="1"/>
</dbReference>
<evidence type="ECO:0000256" key="9">
    <source>
        <dbReference type="PIRSR" id="PIRSR600823-1"/>
    </source>
</evidence>
<feature type="disulfide bond" evidence="13">
    <location>
        <begin position="125"/>
        <end position="323"/>
    </location>
</feature>
<name>A0A8T0I8D5_CERPU</name>
<dbReference type="InterPro" id="IPR010255">
    <property type="entry name" value="Haem_peroxidase_sf"/>
</dbReference>
<feature type="binding site" evidence="11">
    <location>
        <position position="76"/>
    </location>
    <ligand>
        <name>Ca(2+)</name>
        <dbReference type="ChEBI" id="CHEBI:29108"/>
        <label>1</label>
    </ligand>
</feature>
<feature type="binding site" evidence="11">
    <location>
        <position position="244"/>
    </location>
    <ligand>
        <name>Ca(2+)</name>
        <dbReference type="ChEBI" id="CHEBI:29108"/>
        <label>2</label>
    </ligand>
</feature>
<dbReference type="GO" id="GO:0042744">
    <property type="term" value="P:hydrogen peroxide catabolic process"/>
    <property type="evidence" value="ECO:0007669"/>
    <property type="project" value="UniProtKB-KW"/>
</dbReference>
<evidence type="ECO:0000256" key="10">
    <source>
        <dbReference type="PIRSR" id="PIRSR600823-2"/>
    </source>
</evidence>
<dbReference type="GO" id="GO:0006979">
    <property type="term" value="P:response to oxidative stress"/>
    <property type="evidence" value="ECO:0007669"/>
    <property type="project" value="UniProtKB-UniRule"/>
</dbReference>
<evidence type="ECO:0000256" key="5">
    <source>
        <dbReference type="ARBA" id="ARBA00022723"/>
    </source>
</evidence>
<keyword evidence="8 13" id="KW-1015">Disulfide bond</keyword>
<feature type="binding site" evidence="11">
    <location>
        <position position="74"/>
    </location>
    <ligand>
        <name>Ca(2+)</name>
        <dbReference type="ChEBI" id="CHEBI:29108"/>
        <label>1</label>
    </ligand>
</feature>
<dbReference type="PROSITE" id="PS00436">
    <property type="entry name" value="PEROXIDASE_2"/>
    <property type="match status" value="1"/>
</dbReference>
<evidence type="ECO:0000256" key="1">
    <source>
        <dbReference type="ARBA" id="ARBA00000189"/>
    </source>
</evidence>
<dbReference type="GO" id="GO:0020037">
    <property type="term" value="F:heme binding"/>
    <property type="evidence" value="ECO:0007669"/>
    <property type="project" value="UniProtKB-UniRule"/>
</dbReference>
<dbReference type="InterPro" id="IPR000823">
    <property type="entry name" value="Peroxidase_pln"/>
</dbReference>
<feature type="site" description="Transition state stabilizer" evidence="12">
    <location>
        <position position="66"/>
    </location>
</feature>
<dbReference type="SUPFAM" id="SSF48113">
    <property type="entry name" value="Heme-dependent peroxidases"/>
    <property type="match status" value="1"/>
</dbReference>
<organism evidence="16 17">
    <name type="scientific">Ceratodon purpureus</name>
    <name type="common">Fire moss</name>
    <name type="synonym">Dicranum purpureum</name>
    <dbReference type="NCBI Taxonomy" id="3225"/>
    <lineage>
        <taxon>Eukaryota</taxon>
        <taxon>Viridiplantae</taxon>
        <taxon>Streptophyta</taxon>
        <taxon>Embryophyta</taxon>
        <taxon>Bryophyta</taxon>
        <taxon>Bryophytina</taxon>
        <taxon>Bryopsida</taxon>
        <taxon>Dicranidae</taxon>
        <taxon>Pseudoditrichales</taxon>
        <taxon>Ditrichaceae</taxon>
        <taxon>Ceratodon</taxon>
    </lineage>
</organism>
<comment type="function">
    <text evidence="14">Removal of H(2)O(2), oxidation of toxic reductants, biosynthesis and degradation of lignin, suberization, auxin catabolism, response to environmental stresses such as wounding, pathogen attack and oxidative stress.</text>
</comment>
<keyword evidence="11 14" id="KW-0106">Calcium</keyword>
<keyword evidence="14" id="KW-0732">Signal</keyword>
<evidence type="ECO:0000256" key="8">
    <source>
        <dbReference type="ARBA" id="ARBA00023157"/>
    </source>
</evidence>
<keyword evidence="7 11" id="KW-0408">Iron</keyword>
<keyword evidence="4 14" id="KW-0349">Heme</keyword>
<dbReference type="PROSITE" id="PS50873">
    <property type="entry name" value="PEROXIDASE_4"/>
    <property type="match status" value="1"/>
</dbReference>
<gene>
    <name evidence="16" type="ORF">KC19_4G042200</name>
</gene>
<dbReference type="EMBL" id="CM026424">
    <property type="protein sequence ID" value="KAG0578683.1"/>
    <property type="molecule type" value="Genomic_DNA"/>
</dbReference>
<keyword evidence="6 14" id="KW-0560">Oxidoreductase</keyword>
<comment type="similarity">
    <text evidence="2">Belongs to the peroxidase family. Ascorbate peroxidase subfamily.</text>
</comment>
<evidence type="ECO:0000256" key="4">
    <source>
        <dbReference type="ARBA" id="ARBA00022617"/>
    </source>
</evidence>
<dbReference type="PANTHER" id="PTHR31388">
    <property type="entry name" value="PEROXIDASE 72-RELATED"/>
    <property type="match status" value="1"/>
</dbReference>
<dbReference type="GO" id="GO:0046872">
    <property type="term" value="F:metal ion binding"/>
    <property type="evidence" value="ECO:0007669"/>
    <property type="project" value="UniProtKB-UniRule"/>
</dbReference>
<evidence type="ECO:0000259" key="15">
    <source>
        <dbReference type="PROSITE" id="PS50873"/>
    </source>
</evidence>
<feature type="domain" description="Plant heme peroxidase family profile" evidence="15">
    <location>
        <begin position="29"/>
        <end position="327"/>
    </location>
</feature>
<feature type="binding site" evidence="11">
    <location>
        <position position="247"/>
    </location>
    <ligand>
        <name>Ca(2+)</name>
        <dbReference type="ChEBI" id="CHEBI:29108"/>
        <label>2</label>
    </ligand>
</feature>
<keyword evidence="14" id="KW-0376">Hydrogen peroxide</keyword>
<dbReference type="Gene3D" id="1.10.520.10">
    <property type="match status" value="1"/>
</dbReference>
<feature type="binding site" evidence="11">
    <location>
        <position position="71"/>
    </location>
    <ligand>
        <name>Ca(2+)</name>
        <dbReference type="ChEBI" id="CHEBI:29108"/>
        <label>1</label>
    </ligand>
</feature>
<evidence type="ECO:0000256" key="13">
    <source>
        <dbReference type="PIRSR" id="PIRSR600823-5"/>
    </source>
</evidence>
<sequence length="340" mass="37011">MGSTGAGAVVGLCLLALMAVASIGLVHATLTPNFYDRSCPQIYSIVKAEIKKAVKVEKRMAASLVRLHFHDCFVQGCDGSILLDNAPGILSEKFSLANNNSARGFPVIDTIKAALEKACPRTVSCADILAIASRDSAVEVGLTPEYQVLFGRRDGTNASRELADKFLPGPQFTYEQLKQNFSAVGLNETDLVALSGAHTIGRVRCQLVRLFGVNIPDTNAEFRANLSKACPNASVDFSVLQNLDLKTPDKFDNNYYKNLRRGEGIIPSDQTLQNTDGPINRALVKDFAQNQENFFKQFPISTIKMGNIGVITDRSKGQIRVNCRFVNPPSLIEQVLVASE</sequence>
<feature type="binding site" evidence="11">
    <location>
        <position position="92"/>
    </location>
    <ligand>
        <name>Ca(2+)</name>
        <dbReference type="ChEBI" id="CHEBI:29108"/>
        <label>1</label>
    </ligand>
</feature>
<evidence type="ECO:0000256" key="7">
    <source>
        <dbReference type="ARBA" id="ARBA00023004"/>
    </source>
</evidence>
<feature type="binding site" evidence="11">
    <location>
        <position position="199"/>
    </location>
    <ligand>
        <name>Ca(2+)</name>
        <dbReference type="ChEBI" id="CHEBI:29108"/>
        <label>2</label>
    </ligand>
</feature>
<dbReference type="Proteomes" id="UP000822688">
    <property type="component" value="Chromosome 4"/>
</dbReference>
<dbReference type="InterPro" id="IPR033905">
    <property type="entry name" value="Secretory_peroxidase"/>
</dbReference>
<dbReference type="AlphaFoldDB" id="A0A8T0I8D5"/>
<evidence type="ECO:0000313" key="16">
    <source>
        <dbReference type="EMBL" id="KAG0578683.1"/>
    </source>
</evidence>
<dbReference type="InterPro" id="IPR019793">
    <property type="entry name" value="Peroxidases_heam-ligand_BS"/>
</dbReference>
<evidence type="ECO:0000256" key="14">
    <source>
        <dbReference type="RuleBase" id="RU362060"/>
    </source>
</evidence>
<dbReference type="Pfam" id="PF00141">
    <property type="entry name" value="peroxidase"/>
    <property type="match status" value="1"/>
</dbReference>
<evidence type="ECO:0000256" key="12">
    <source>
        <dbReference type="PIRSR" id="PIRSR600823-4"/>
    </source>
</evidence>
<feature type="chain" id="PRO_5035966860" description="Peroxidase" evidence="14">
    <location>
        <begin position="29"/>
        <end position="340"/>
    </location>
</feature>
<keyword evidence="14" id="KW-0964">Secreted</keyword>
<accession>A0A8T0I8D5</accession>
<keyword evidence="3 14" id="KW-0575">Peroxidase</keyword>
<comment type="cofactor">
    <cofactor evidence="11 14">
        <name>Ca(2+)</name>
        <dbReference type="ChEBI" id="CHEBI:29108"/>
    </cofactor>
    <text evidence="11 14">Binds 2 calcium ions per subunit.</text>
</comment>
<evidence type="ECO:0000256" key="11">
    <source>
        <dbReference type="PIRSR" id="PIRSR600823-3"/>
    </source>
</evidence>
<comment type="cofactor">
    <cofactor evidence="11 14">
        <name>heme b</name>
        <dbReference type="ChEBI" id="CHEBI:60344"/>
    </cofactor>
    <text evidence="11 14">Binds 1 heme b (iron(II)-protoporphyrin IX) group per subunit.</text>
</comment>
<dbReference type="InterPro" id="IPR019794">
    <property type="entry name" value="Peroxidases_AS"/>
</dbReference>
<dbReference type="PROSITE" id="PS00435">
    <property type="entry name" value="PEROXIDASE_1"/>
    <property type="match status" value="1"/>
</dbReference>
<comment type="subcellular location">
    <subcellularLocation>
        <location evidence="14">Secreted</location>
    </subcellularLocation>
</comment>
<dbReference type="CDD" id="cd00693">
    <property type="entry name" value="secretory_peroxidase"/>
    <property type="match status" value="1"/>
</dbReference>
<feature type="binding site" description="axial binding residue" evidence="11">
    <location>
        <position position="198"/>
    </location>
    <ligand>
        <name>heme b</name>
        <dbReference type="ChEBI" id="CHEBI:60344"/>
    </ligand>
    <ligandPart>
        <name>Fe</name>
        <dbReference type="ChEBI" id="CHEBI:18248"/>
    </ligandPart>
</feature>
<comment type="catalytic activity">
    <reaction evidence="1 14">
        <text>2 a phenolic donor + H2O2 = 2 a phenolic radical donor + 2 H2O</text>
        <dbReference type="Rhea" id="RHEA:56136"/>
        <dbReference type="ChEBI" id="CHEBI:15377"/>
        <dbReference type="ChEBI" id="CHEBI:16240"/>
        <dbReference type="ChEBI" id="CHEBI:139520"/>
        <dbReference type="ChEBI" id="CHEBI:139521"/>
        <dbReference type="EC" id="1.11.1.7"/>
    </reaction>
</comment>
<keyword evidence="17" id="KW-1185">Reference proteome</keyword>
<dbReference type="FunFam" id="1.10.420.10:FF:000001">
    <property type="entry name" value="Peroxidase"/>
    <property type="match status" value="1"/>
</dbReference>
<feature type="binding site" evidence="10">
    <location>
        <position position="168"/>
    </location>
    <ligand>
        <name>substrate</name>
    </ligand>
</feature>
<feature type="disulfide bond" evidence="13">
    <location>
        <begin position="39"/>
        <end position="119"/>
    </location>
</feature>
<feature type="signal peptide" evidence="14">
    <location>
        <begin position="1"/>
        <end position="28"/>
    </location>
</feature>
<dbReference type="OrthoDB" id="2113341at2759"/>